<evidence type="ECO:0000313" key="2">
    <source>
        <dbReference type="EMBL" id="KAF2686965.1"/>
    </source>
</evidence>
<dbReference type="Proteomes" id="UP000799291">
    <property type="component" value="Unassembled WGS sequence"/>
</dbReference>
<proteinExistence type="predicted"/>
<protein>
    <submittedName>
        <fullName evidence="2">Uncharacterized protein</fullName>
    </submittedName>
</protein>
<dbReference type="AlphaFoldDB" id="A0A6G1J9X1"/>
<dbReference type="EMBL" id="MU005576">
    <property type="protein sequence ID" value="KAF2686965.1"/>
    <property type="molecule type" value="Genomic_DNA"/>
</dbReference>
<evidence type="ECO:0000313" key="3">
    <source>
        <dbReference type="Proteomes" id="UP000799291"/>
    </source>
</evidence>
<organism evidence="2 3">
    <name type="scientific">Lentithecium fluviatile CBS 122367</name>
    <dbReference type="NCBI Taxonomy" id="1168545"/>
    <lineage>
        <taxon>Eukaryota</taxon>
        <taxon>Fungi</taxon>
        <taxon>Dikarya</taxon>
        <taxon>Ascomycota</taxon>
        <taxon>Pezizomycotina</taxon>
        <taxon>Dothideomycetes</taxon>
        <taxon>Pleosporomycetidae</taxon>
        <taxon>Pleosporales</taxon>
        <taxon>Massarineae</taxon>
        <taxon>Lentitheciaceae</taxon>
        <taxon>Lentithecium</taxon>
    </lineage>
</organism>
<keyword evidence="3" id="KW-1185">Reference proteome</keyword>
<feature type="region of interest" description="Disordered" evidence="1">
    <location>
        <begin position="118"/>
        <end position="181"/>
    </location>
</feature>
<gene>
    <name evidence="2" type="ORF">K458DRAFT_204867</name>
</gene>
<accession>A0A6G1J9X1</accession>
<evidence type="ECO:0000256" key="1">
    <source>
        <dbReference type="SAM" id="MobiDB-lite"/>
    </source>
</evidence>
<sequence>MRNEFNFPSNGITTAPQRPYSRDVRNSLHGNAIPVTLTSPLITPTHPIPSHNKAVSRLTRRTAPTLACNFAQANARSLSITSISPFNHLRVRTHHISNHRQPPRPFTHLPFSSSNAYSQHFARHGQQRRHSLARLSLQRPKHTRSPPTSKPSLRLPSPSSRNLHRSIRSFPFQPFPANFPR</sequence>
<feature type="compositionally biased region" description="Basic residues" evidence="1">
    <location>
        <begin position="121"/>
        <end position="132"/>
    </location>
</feature>
<name>A0A6G1J9X1_9PLEO</name>
<feature type="compositionally biased region" description="Low complexity" evidence="1">
    <location>
        <begin position="145"/>
        <end position="161"/>
    </location>
</feature>
<reference evidence="2" key="1">
    <citation type="journal article" date="2020" name="Stud. Mycol.">
        <title>101 Dothideomycetes genomes: a test case for predicting lifestyles and emergence of pathogens.</title>
        <authorList>
            <person name="Haridas S."/>
            <person name="Albert R."/>
            <person name="Binder M."/>
            <person name="Bloem J."/>
            <person name="Labutti K."/>
            <person name="Salamov A."/>
            <person name="Andreopoulos B."/>
            <person name="Baker S."/>
            <person name="Barry K."/>
            <person name="Bills G."/>
            <person name="Bluhm B."/>
            <person name="Cannon C."/>
            <person name="Castanera R."/>
            <person name="Culley D."/>
            <person name="Daum C."/>
            <person name="Ezra D."/>
            <person name="Gonzalez J."/>
            <person name="Henrissat B."/>
            <person name="Kuo A."/>
            <person name="Liang C."/>
            <person name="Lipzen A."/>
            <person name="Lutzoni F."/>
            <person name="Magnuson J."/>
            <person name="Mondo S."/>
            <person name="Nolan M."/>
            <person name="Ohm R."/>
            <person name="Pangilinan J."/>
            <person name="Park H.-J."/>
            <person name="Ramirez L."/>
            <person name="Alfaro M."/>
            <person name="Sun H."/>
            <person name="Tritt A."/>
            <person name="Yoshinaga Y."/>
            <person name="Zwiers L.-H."/>
            <person name="Turgeon B."/>
            <person name="Goodwin S."/>
            <person name="Spatafora J."/>
            <person name="Crous P."/>
            <person name="Grigoriev I."/>
        </authorList>
    </citation>
    <scope>NUCLEOTIDE SEQUENCE</scope>
    <source>
        <strain evidence="2">CBS 122367</strain>
    </source>
</reference>